<evidence type="ECO:0000256" key="1">
    <source>
        <dbReference type="SAM" id="Phobius"/>
    </source>
</evidence>
<dbReference type="AlphaFoldDB" id="A0A9X3EAG0"/>
<feature type="transmembrane region" description="Helical" evidence="1">
    <location>
        <begin position="12"/>
        <end position="28"/>
    </location>
</feature>
<evidence type="ECO:0000313" key="2">
    <source>
        <dbReference type="EMBL" id="MCY0963917.1"/>
    </source>
</evidence>
<organism evidence="2 3">
    <name type="scientific">Parathalassolituus penaei</name>
    <dbReference type="NCBI Taxonomy" id="2997323"/>
    <lineage>
        <taxon>Bacteria</taxon>
        <taxon>Pseudomonadati</taxon>
        <taxon>Pseudomonadota</taxon>
        <taxon>Gammaproteobacteria</taxon>
        <taxon>Oceanospirillales</taxon>
        <taxon>Oceanospirillaceae</taxon>
        <taxon>Parathalassolituus</taxon>
    </lineage>
</organism>
<feature type="transmembrane region" description="Helical" evidence="1">
    <location>
        <begin position="71"/>
        <end position="93"/>
    </location>
</feature>
<keyword evidence="3" id="KW-1185">Reference proteome</keyword>
<keyword evidence="1" id="KW-0812">Transmembrane</keyword>
<keyword evidence="1" id="KW-0472">Membrane</keyword>
<feature type="transmembrane region" description="Helical" evidence="1">
    <location>
        <begin position="40"/>
        <end position="65"/>
    </location>
</feature>
<gene>
    <name evidence="2" type="ORF">OUO13_01800</name>
</gene>
<protein>
    <submittedName>
        <fullName evidence="2">Uncharacterized protein</fullName>
    </submittedName>
</protein>
<proteinExistence type="predicted"/>
<keyword evidence="1" id="KW-1133">Transmembrane helix</keyword>
<dbReference type="EMBL" id="JAPNOA010000007">
    <property type="protein sequence ID" value="MCY0963917.1"/>
    <property type="molecule type" value="Genomic_DNA"/>
</dbReference>
<dbReference type="RefSeq" id="WP_283172136.1">
    <property type="nucleotide sequence ID" value="NZ_JAPNOA010000007.1"/>
</dbReference>
<name>A0A9X3EAG0_9GAMM</name>
<comment type="caution">
    <text evidence="2">The sequence shown here is derived from an EMBL/GenBank/DDBJ whole genome shotgun (WGS) entry which is preliminary data.</text>
</comment>
<accession>A0A9X3EAG0</accession>
<dbReference type="Proteomes" id="UP001150830">
    <property type="component" value="Unassembled WGS sequence"/>
</dbReference>
<reference evidence="2" key="1">
    <citation type="submission" date="2022-11" db="EMBL/GenBank/DDBJ databases">
        <title>Parathalassolutuus dongxingensis gen. nov., sp. nov., a novel member of family Oceanospirillaceae isolated from a coastal shrimp pond in Guangxi, China.</title>
        <authorList>
            <person name="Chen H."/>
        </authorList>
    </citation>
    <scope>NUCLEOTIDE SEQUENCE</scope>
    <source>
        <strain evidence="2">G-43</strain>
    </source>
</reference>
<evidence type="ECO:0000313" key="3">
    <source>
        <dbReference type="Proteomes" id="UP001150830"/>
    </source>
</evidence>
<sequence>MDEFDSLPEIAFYISNLGLIILGSYFLIRAKGWILRLSLATPMLALHFIVLPASMAGCALSVFEASYCREYIWVYIIFPPVILALGLIELVAFEYWRRKNAGQTV</sequence>